<reference evidence="7 8" key="1">
    <citation type="submission" date="2020-08" db="EMBL/GenBank/DDBJ databases">
        <title>Genomic Encyclopedia of Type Strains, Phase III (KMG-III): the genomes of soil and plant-associated and newly described type strains.</title>
        <authorList>
            <person name="Whitman W."/>
        </authorList>
    </citation>
    <scope>NUCLEOTIDE SEQUENCE [LARGE SCALE GENOMIC DNA]</scope>
    <source>
        <strain evidence="7 8">CECT 8577</strain>
    </source>
</reference>
<keyword evidence="4" id="KW-0804">Transcription</keyword>
<dbReference type="GO" id="GO:0003700">
    <property type="term" value="F:DNA-binding transcription factor activity"/>
    <property type="evidence" value="ECO:0007669"/>
    <property type="project" value="InterPro"/>
</dbReference>
<proteinExistence type="inferred from homology"/>
<keyword evidence="2" id="KW-0805">Transcription regulation</keyword>
<dbReference type="AlphaFoldDB" id="A0A839S0P4"/>
<comment type="caution">
    <text evidence="7">The sequence shown here is derived from an EMBL/GenBank/DDBJ whole genome shotgun (WGS) entry which is preliminary data.</text>
</comment>
<evidence type="ECO:0000256" key="3">
    <source>
        <dbReference type="ARBA" id="ARBA00023125"/>
    </source>
</evidence>
<comment type="similarity">
    <text evidence="1">Belongs to the LysR transcriptional regulatory family.</text>
</comment>
<protein>
    <submittedName>
        <fullName evidence="7">DNA-binding transcriptional LysR family regulator</fullName>
    </submittedName>
</protein>
<dbReference type="Gene3D" id="1.10.10.10">
    <property type="entry name" value="Winged helix-like DNA-binding domain superfamily/Winged helix DNA-binding domain"/>
    <property type="match status" value="1"/>
</dbReference>
<organism evidence="7 8">
    <name type="scientific">Prauserella isguenensis</name>
    <dbReference type="NCBI Taxonomy" id="1470180"/>
    <lineage>
        <taxon>Bacteria</taxon>
        <taxon>Bacillati</taxon>
        <taxon>Actinomycetota</taxon>
        <taxon>Actinomycetes</taxon>
        <taxon>Pseudonocardiales</taxon>
        <taxon>Pseudonocardiaceae</taxon>
        <taxon>Prauserella</taxon>
    </lineage>
</organism>
<feature type="region of interest" description="Disordered" evidence="5">
    <location>
        <begin position="307"/>
        <end position="335"/>
    </location>
</feature>
<dbReference type="FunFam" id="1.10.10.10:FF:000001">
    <property type="entry name" value="LysR family transcriptional regulator"/>
    <property type="match status" value="1"/>
</dbReference>
<dbReference type="RefSeq" id="WP_183651708.1">
    <property type="nucleotide sequence ID" value="NZ_JACHWU010000002.1"/>
</dbReference>
<dbReference type="EMBL" id="JACHWU010000002">
    <property type="protein sequence ID" value="MBB3050854.1"/>
    <property type="molecule type" value="Genomic_DNA"/>
</dbReference>
<dbReference type="Proteomes" id="UP000550714">
    <property type="component" value="Unassembled WGS sequence"/>
</dbReference>
<dbReference type="GO" id="GO:0032993">
    <property type="term" value="C:protein-DNA complex"/>
    <property type="evidence" value="ECO:0007669"/>
    <property type="project" value="TreeGrafter"/>
</dbReference>
<dbReference type="InterPro" id="IPR036388">
    <property type="entry name" value="WH-like_DNA-bd_sf"/>
</dbReference>
<keyword evidence="8" id="KW-1185">Reference proteome</keyword>
<accession>A0A839S0P4</accession>
<name>A0A839S0P4_9PSEU</name>
<keyword evidence="3 7" id="KW-0238">DNA-binding</keyword>
<dbReference type="Pfam" id="PF00126">
    <property type="entry name" value="HTH_1"/>
    <property type="match status" value="1"/>
</dbReference>
<feature type="domain" description="HTH lysR-type" evidence="6">
    <location>
        <begin position="1"/>
        <end position="59"/>
    </location>
</feature>
<evidence type="ECO:0000313" key="8">
    <source>
        <dbReference type="Proteomes" id="UP000550714"/>
    </source>
</evidence>
<evidence type="ECO:0000259" key="6">
    <source>
        <dbReference type="PROSITE" id="PS50931"/>
    </source>
</evidence>
<dbReference type="SUPFAM" id="SSF46785">
    <property type="entry name" value="Winged helix' DNA-binding domain"/>
    <property type="match status" value="1"/>
</dbReference>
<evidence type="ECO:0000256" key="2">
    <source>
        <dbReference type="ARBA" id="ARBA00023015"/>
    </source>
</evidence>
<dbReference type="PANTHER" id="PTHR30346">
    <property type="entry name" value="TRANSCRIPTIONAL DUAL REGULATOR HCAR-RELATED"/>
    <property type="match status" value="1"/>
</dbReference>
<evidence type="ECO:0000256" key="1">
    <source>
        <dbReference type="ARBA" id="ARBA00009437"/>
    </source>
</evidence>
<evidence type="ECO:0000256" key="5">
    <source>
        <dbReference type="SAM" id="MobiDB-lite"/>
    </source>
</evidence>
<dbReference type="PROSITE" id="PS50931">
    <property type="entry name" value="HTH_LYSR"/>
    <property type="match status" value="1"/>
</dbReference>
<dbReference type="InterPro" id="IPR036390">
    <property type="entry name" value="WH_DNA-bd_sf"/>
</dbReference>
<dbReference type="InterPro" id="IPR000847">
    <property type="entry name" value="LysR_HTH_N"/>
</dbReference>
<evidence type="ECO:0000313" key="7">
    <source>
        <dbReference type="EMBL" id="MBB3050854.1"/>
    </source>
</evidence>
<evidence type="ECO:0000256" key="4">
    <source>
        <dbReference type="ARBA" id="ARBA00023163"/>
    </source>
</evidence>
<dbReference type="GO" id="GO:0003677">
    <property type="term" value="F:DNA binding"/>
    <property type="evidence" value="ECO:0007669"/>
    <property type="project" value="UniProtKB-KW"/>
</dbReference>
<dbReference type="PANTHER" id="PTHR30346:SF0">
    <property type="entry name" value="HCA OPERON TRANSCRIPTIONAL ACTIVATOR HCAR"/>
    <property type="match status" value="1"/>
</dbReference>
<sequence>MDLVLHLRGFVAVAEELSVSEAAFRLGLDQPLLSRRLRTLERELDVELVDRSRRRITLTPDGAALLPRARHLVDQADHLVRTVRDADTTTVTLSTPPESDPAALARLVSLFDRAEVDVELVSADADAGAPHADSSWTVRSCDPASARWTARLGAASTACGPGDPPCGSLRCEGTRGEGTRCEGALRGGPLRLSELRPRRGAPARPLLVLPHDLEPPRGEHLHATADAAGLSPALIRPRPAHIAMSEALAGRAVLLCTAGEASRYGLSWTPLADPPVLRGYRLAERDPLPPALAADPLRTQALRLLGDVVASEPDTHEPRPGDPTAGGSSPARELP</sequence>
<gene>
    <name evidence="7" type="ORF">FHS23_001877</name>
</gene>